<keyword evidence="2" id="KW-1185">Reference proteome</keyword>
<reference evidence="1 2" key="1">
    <citation type="submission" date="2020-02" db="EMBL/GenBank/DDBJ databases">
        <title>A chromosome-scale genome assembly of the black bullhead catfish (Ameiurus melas).</title>
        <authorList>
            <person name="Wen M."/>
            <person name="Zham M."/>
            <person name="Cabau C."/>
            <person name="Klopp C."/>
            <person name="Donnadieu C."/>
            <person name="Roques C."/>
            <person name="Bouchez O."/>
            <person name="Lampietro C."/>
            <person name="Jouanno E."/>
            <person name="Herpin A."/>
            <person name="Louis A."/>
            <person name="Berthelot C."/>
            <person name="Parey E."/>
            <person name="Roest-Crollius H."/>
            <person name="Braasch I."/>
            <person name="Postlethwait J."/>
            <person name="Robinson-Rechavi M."/>
            <person name="Echchiki A."/>
            <person name="Begum T."/>
            <person name="Montfort J."/>
            <person name="Schartl M."/>
            <person name="Bobe J."/>
            <person name="Guiguen Y."/>
        </authorList>
    </citation>
    <scope>NUCLEOTIDE SEQUENCE [LARGE SCALE GENOMIC DNA]</scope>
    <source>
        <strain evidence="1">M_S1</strain>
        <tissue evidence="1">Blood</tissue>
    </source>
</reference>
<dbReference type="Proteomes" id="UP000593565">
    <property type="component" value="Unassembled WGS sequence"/>
</dbReference>
<evidence type="ECO:0000313" key="2">
    <source>
        <dbReference type="Proteomes" id="UP000593565"/>
    </source>
</evidence>
<dbReference type="EMBL" id="JAAGNN010000004">
    <property type="protein sequence ID" value="KAF4089873.1"/>
    <property type="molecule type" value="Genomic_DNA"/>
</dbReference>
<comment type="caution">
    <text evidence="1">The sequence shown here is derived from an EMBL/GenBank/DDBJ whole genome shotgun (WGS) entry which is preliminary data.</text>
</comment>
<sequence>MRISCEARDYHAVLDVLAFAASCRAVENGEKPERVMIRKVPPRPPRSRVCGNVGDALVLTTALLFKLGVCDQ</sequence>
<proteinExistence type="predicted"/>
<dbReference type="AlphaFoldDB" id="A0A7J6B448"/>
<organism evidence="1 2">
    <name type="scientific">Ameiurus melas</name>
    <name type="common">Black bullhead</name>
    <name type="synonym">Silurus melas</name>
    <dbReference type="NCBI Taxonomy" id="219545"/>
    <lineage>
        <taxon>Eukaryota</taxon>
        <taxon>Metazoa</taxon>
        <taxon>Chordata</taxon>
        <taxon>Craniata</taxon>
        <taxon>Vertebrata</taxon>
        <taxon>Euteleostomi</taxon>
        <taxon>Actinopterygii</taxon>
        <taxon>Neopterygii</taxon>
        <taxon>Teleostei</taxon>
        <taxon>Ostariophysi</taxon>
        <taxon>Siluriformes</taxon>
        <taxon>Ictaluridae</taxon>
        <taxon>Ameiurus</taxon>
    </lineage>
</organism>
<name>A0A7J6B448_AMEME</name>
<evidence type="ECO:0000313" key="1">
    <source>
        <dbReference type="EMBL" id="KAF4089873.1"/>
    </source>
</evidence>
<protein>
    <submittedName>
        <fullName evidence="1">Uncharacterized protein</fullName>
    </submittedName>
</protein>
<gene>
    <name evidence="1" type="ORF">AMELA_G00043180</name>
</gene>
<accession>A0A7J6B448</accession>